<evidence type="ECO:0000313" key="11">
    <source>
        <dbReference type="Proteomes" id="UP001058003"/>
    </source>
</evidence>
<keyword evidence="11" id="KW-1185">Reference proteome</keyword>
<dbReference type="Gene3D" id="2.40.50.100">
    <property type="match status" value="1"/>
</dbReference>
<comment type="similarity">
    <text evidence="2 6">Belongs to the 2-oxoacid dehydrogenase family.</text>
</comment>
<dbReference type="Gene3D" id="4.10.320.10">
    <property type="entry name" value="E3-binding domain"/>
    <property type="match status" value="1"/>
</dbReference>
<protein>
    <recommendedName>
        <fullName evidence="6">Dihydrolipoamide acetyltransferase component of pyruvate dehydrogenase complex</fullName>
        <ecNumber evidence="6">2.3.1.-</ecNumber>
    </recommendedName>
</protein>
<feature type="compositionally biased region" description="Pro residues" evidence="7">
    <location>
        <begin position="146"/>
        <end position="155"/>
    </location>
</feature>
<dbReference type="InterPro" id="IPR001078">
    <property type="entry name" value="2-oxoacid_DH_actylTfrase"/>
</dbReference>
<dbReference type="Proteomes" id="UP001058003">
    <property type="component" value="Chromosome"/>
</dbReference>
<evidence type="ECO:0000256" key="1">
    <source>
        <dbReference type="ARBA" id="ARBA00001938"/>
    </source>
</evidence>
<reference evidence="10" key="1">
    <citation type="submission" date="2021-04" db="EMBL/GenBank/DDBJ databases">
        <title>Dactylosporangium aurantiacum NRRL B-8018 full assembly.</title>
        <authorList>
            <person name="Hartkoorn R.C."/>
            <person name="Beaudoing E."/>
            <person name="Hot D."/>
        </authorList>
    </citation>
    <scope>NUCLEOTIDE SEQUENCE</scope>
    <source>
        <strain evidence="10">NRRL B-8018</strain>
    </source>
</reference>
<dbReference type="OrthoDB" id="9805770at2"/>
<dbReference type="EMBL" id="CP073767">
    <property type="protein sequence ID" value="UWZ54819.1"/>
    <property type="molecule type" value="Genomic_DNA"/>
</dbReference>
<proteinExistence type="inferred from homology"/>
<organism evidence="10 11">
    <name type="scientific">Dactylosporangium aurantiacum</name>
    <dbReference type="NCBI Taxonomy" id="35754"/>
    <lineage>
        <taxon>Bacteria</taxon>
        <taxon>Bacillati</taxon>
        <taxon>Actinomycetota</taxon>
        <taxon>Actinomycetes</taxon>
        <taxon>Micromonosporales</taxon>
        <taxon>Micromonosporaceae</taxon>
        <taxon>Dactylosporangium</taxon>
    </lineage>
</organism>
<feature type="region of interest" description="Disordered" evidence="7">
    <location>
        <begin position="131"/>
        <end position="161"/>
    </location>
</feature>
<evidence type="ECO:0000313" key="10">
    <source>
        <dbReference type="EMBL" id="UWZ54819.1"/>
    </source>
</evidence>
<gene>
    <name evidence="10" type="ORF">Daura_00520</name>
</gene>
<evidence type="ECO:0000256" key="7">
    <source>
        <dbReference type="SAM" id="MobiDB-lite"/>
    </source>
</evidence>
<evidence type="ECO:0000256" key="5">
    <source>
        <dbReference type="ARBA" id="ARBA00023315"/>
    </source>
</evidence>
<dbReference type="AlphaFoldDB" id="A0A9Q9MFT7"/>
<dbReference type="PANTHER" id="PTHR43178">
    <property type="entry name" value="DIHYDROLIPOAMIDE ACETYLTRANSFERASE COMPONENT OF PYRUVATE DEHYDROGENASE COMPLEX"/>
    <property type="match status" value="1"/>
</dbReference>
<dbReference type="RefSeq" id="WP_033359846.1">
    <property type="nucleotide sequence ID" value="NZ_CP073767.1"/>
</dbReference>
<evidence type="ECO:0000259" key="9">
    <source>
        <dbReference type="PROSITE" id="PS51826"/>
    </source>
</evidence>
<feature type="domain" description="Lipoyl-binding" evidence="8">
    <location>
        <begin position="3"/>
        <end position="78"/>
    </location>
</feature>
<name>A0A9Q9MFT7_9ACTN</name>
<dbReference type="InterPro" id="IPR004167">
    <property type="entry name" value="PSBD"/>
</dbReference>
<dbReference type="KEGG" id="daur:Daura_00520"/>
<dbReference type="PANTHER" id="PTHR43178:SF5">
    <property type="entry name" value="LIPOAMIDE ACYLTRANSFERASE COMPONENT OF BRANCHED-CHAIN ALPHA-KETO ACID DEHYDROGENASE COMPLEX, MITOCHONDRIAL"/>
    <property type="match status" value="1"/>
</dbReference>
<dbReference type="CDD" id="cd06849">
    <property type="entry name" value="lipoyl_domain"/>
    <property type="match status" value="1"/>
</dbReference>
<evidence type="ECO:0000256" key="4">
    <source>
        <dbReference type="ARBA" id="ARBA00022823"/>
    </source>
</evidence>
<dbReference type="GO" id="GO:0005737">
    <property type="term" value="C:cytoplasm"/>
    <property type="evidence" value="ECO:0007669"/>
    <property type="project" value="TreeGrafter"/>
</dbReference>
<evidence type="ECO:0000256" key="2">
    <source>
        <dbReference type="ARBA" id="ARBA00007317"/>
    </source>
</evidence>
<dbReference type="EC" id="2.3.1.-" evidence="6"/>
<dbReference type="PROSITE" id="PS50968">
    <property type="entry name" value="BIOTINYL_LIPOYL"/>
    <property type="match status" value="1"/>
</dbReference>
<evidence type="ECO:0000256" key="3">
    <source>
        <dbReference type="ARBA" id="ARBA00022679"/>
    </source>
</evidence>
<dbReference type="Pfam" id="PF00364">
    <property type="entry name" value="Biotin_lipoyl"/>
    <property type="match status" value="1"/>
</dbReference>
<dbReference type="PROSITE" id="PS51826">
    <property type="entry name" value="PSBD"/>
    <property type="match status" value="1"/>
</dbReference>
<dbReference type="FunFam" id="3.30.559.10:FF:000007">
    <property type="entry name" value="Dihydrolipoamide acetyltransferase component of pyruvate dehydrogenase complex"/>
    <property type="match status" value="1"/>
</dbReference>
<feature type="domain" description="Peripheral subunit-binding (PSBD)" evidence="9">
    <location>
        <begin position="174"/>
        <end position="211"/>
    </location>
</feature>
<dbReference type="SUPFAM" id="SSF52777">
    <property type="entry name" value="CoA-dependent acyltransferases"/>
    <property type="match status" value="1"/>
</dbReference>
<evidence type="ECO:0000256" key="6">
    <source>
        <dbReference type="RuleBase" id="RU003423"/>
    </source>
</evidence>
<keyword evidence="4 6" id="KW-0450">Lipoyl</keyword>
<dbReference type="SUPFAM" id="SSF51230">
    <property type="entry name" value="Single hybrid motif"/>
    <property type="match status" value="1"/>
</dbReference>
<dbReference type="InterPro" id="IPR011053">
    <property type="entry name" value="Single_hybrid_motif"/>
</dbReference>
<dbReference type="Gene3D" id="3.30.559.10">
    <property type="entry name" value="Chloramphenicol acetyltransferase-like domain"/>
    <property type="match status" value="1"/>
</dbReference>
<accession>A0A9Q9MFT7</accession>
<dbReference type="Pfam" id="PF00198">
    <property type="entry name" value="2-oxoacid_dh"/>
    <property type="match status" value="1"/>
</dbReference>
<keyword evidence="5 6" id="KW-0012">Acyltransferase</keyword>
<dbReference type="GO" id="GO:0016407">
    <property type="term" value="F:acetyltransferase activity"/>
    <property type="evidence" value="ECO:0007669"/>
    <property type="project" value="TreeGrafter"/>
</dbReference>
<dbReference type="GO" id="GO:0031405">
    <property type="term" value="F:lipoic acid binding"/>
    <property type="evidence" value="ECO:0007669"/>
    <property type="project" value="TreeGrafter"/>
</dbReference>
<dbReference type="PROSITE" id="PS00189">
    <property type="entry name" value="LIPOYL"/>
    <property type="match status" value="1"/>
</dbReference>
<dbReference type="InterPro" id="IPR003016">
    <property type="entry name" value="2-oxoA_DH_lipoyl-BS"/>
</dbReference>
<sequence>MTVKEFNLPDLGEGLTEGEILKWLVEVGDTIELNQPIVEVETAKAAVEIPAKWAGKVAKIFHPEGSTVEVGAPIIAINTDPSGTAPAPAPSAASLAAVEIAGDAPVEPGMIGGPAPGGRTAVLVGYGPKTTTAKRRPRATAATVPAQPPAAPVAPAPVEVAPAAPPRPAQVGVLAKPPVRKLARDLGVDLTGIVGSGPSGSITRDDVLSVSSAPAPAAPAAPAVAAPRVGREERIPVKGVRKLTAENMVASAFTAPHVTEFLTVDVTRSMKALERLKAKRDWRDVRVSPLLMVAKAALVALKRHPMVNSSWQGGAAGAAEIVVKHYVNLGIAAATERGLIVPNIKDADALTTRELAEALNALVTTAREGKTSPAAMSGGTFTITSVGVFGVDTGTPILPPGESAILVFGAIRDTPWVHKGKIKIRQVTTLGLSFDHRIIDGELGSKFLRDVGAFLEDPEGSLLAWG</sequence>
<dbReference type="InterPro" id="IPR000089">
    <property type="entry name" value="Biotin_lipoyl"/>
</dbReference>
<dbReference type="InterPro" id="IPR050743">
    <property type="entry name" value="2-oxoacid_DH_E2_comp"/>
</dbReference>
<dbReference type="SUPFAM" id="SSF47005">
    <property type="entry name" value="Peripheral subunit-binding domain of 2-oxo acid dehydrogenase complex"/>
    <property type="match status" value="1"/>
</dbReference>
<keyword evidence="3 6" id="KW-0808">Transferase</keyword>
<comment type="cofactor">
    <cofactor evidence="1 6">
        <name>(R)-lipoate</name>
        <dbReference type="ChEBI" id="CHEBI:83088"/>
    </cofactor>
</comment>
<dbReference type="InterPro" id="IPR023213">
    <property type="entry name" value="CAT-like_dom_sf"/>
</dbReference>
<dbReference type="InterPro" id="IPR036625">
    <property type="entry name" value="E3-bd_dom_sf"/>
</dbReference>
<dbReference type="Pfam" id="PF02817">
    <property type="entry name" value="E3_binding"/>
    <property type="match status" value="1"/>
</dbReference>
<evidence type="ECO:0000259" key="8">
    <source>
        <dbReference type="PROSITE" id="PS50968"/>
    </source>
</evidence>